<dbReference type="Proteomes" id="UP000567179">
    <property type="component" value="Unassembled WGS sequence"/>
</dbReference>
<protein>
    <submittedName>
        <fullName evidence="1">Uncharacterized protein</fullName>
    </submittedName>
</protein>
<proteinExistence type="predicted"/>
<dbReference type="AlphaFoldDB" id="A0A8H5F9G2"/>
<evidence type="ECO:0000313" key="2">
    <source>
        <dbReference type="Proteomes" id="UP000567179"/>
    </source>
</evidence>
<name>A0A8H5F9G2_9AGAR</name>
<sequence length="64" mass="7202">MYQPAALLLTPESSNGGWSWDIEKLARILRAVPPFHQSEPTTLVMDSNSFTLRDLYLPASAYSF</sequence>
<organism evidence="1 2">
    <name type="scientific">Psilocybe cf. subviscida</name>
    <dbReference type="NCBI Taxonomy" id="2480587"/>
    <lineage>
        <taxon>Eukaryota</taxon>
        <taxon>Fungi</taxon>
        <taxon>Dikarya</taxon>
        <taxon>Basidiomycota</taxon>
        <taxon>Agaricomycotina</taxon>
        <taxon>Agaricomycetes</taxon>
        <taxon>Agaricomycetidae</taxon>
        <taxon>Agaricales</taxon>
        <taxon>Agaricineae</taxon>
        <taxon>Strophariaceae</taxon>
        <taxon>Psilocybe</taxon>
    </lineage>
</organism>
<keyword evidence="2" id="KW-1185">Reference proteome</keyword>
<evidence type="ECO:0000313" key="1">
    <source>
        <dbReference type="EMBL" id="KAF5328720.1"/>
    </source>
</evidence>
<accession>A0A8H5F9G2</accession>
<dbReference type="EMBL" id="JAACJJ010000003">
    <property type="protein sequence ID" value="KAF5328720.1"/>
    <property type="molecule type" value="Genomic_DNA"/>
</dbReference>
<comment type="caution">
    <text evidence="1">The sequence shown here is derived from an EMBL/GenBank/DDBJ whole genome shotgun (WGS) entry which is preliminary data.</text>
</comment>
<reference evidence="1 2" key="1">
    <citation type="journal article" date="2020" name="ISME J.">
        <title>Uncovering the hidden diversity of litter-decomposition mechanisms in mushroom-forming fungi.</title>
        <authorList>
            <person name="Floudas D."/>
            <person name="Bentzer J."/>
            <person name="Ahren D."/>
            <person name="Johansson T."/>
            <person name="Persson P."/>
            <person name="Tunlid A."/>
        </authorList>
    </citation>
    <scope>NUCLEOTIDE SEQUENCE [LARGE SCALE GENOMIC DNA]</scope>
    <source>
        <strain evidence="1 2">CBS 101986</strain>
    </source>
</reference>
<gene>
    <name evidence="1" type="ORF">D9619_011445</name>
</gene>